<comment type="subcellular location">
    <subcellularLocation>
        <location evidence="1">Membrane</location>
        <topology evidence="1">Multi-pass membrane protein</topology>
    </subcellularLocation>
</comment>
<evidence type="ECO:0000256" key="2">
    <source>
        <dbReference type="ARBA" id="ARBA00022692"/>
    </source>
</evidence>
<proteinExistence type="predicted"/>
<comment type="caution">
    <text evidence="6">The sequence shown here is derived from an EMBL/GenBank/DDBJ whole genome shotgun (WGS) entry which is preliminary data.</text>
</comment>
<dbReference type="Pfam" id="PF13903">
    <property type="entry name" value="Claudin_2"/>
    <property type="match status" value="1"/>
</dbReference>
<evidence type="ECO:0000256" key="5">
    <source>
        <dbReference type="SAM" id="Phobius"/>
    </source>
</evidence>
<dbReference type="FunCoup" id="A0A5N4AJI1">
    <property type="interactions" value="16"/>
</dbReference>
<feature type="transmembrane region" description="Helical" evidence="5">
    <location>
        <begin position="126"/>
        <end position="151"/>
    </location>
</feature>
<sequence>MATKTKTGLAAIILTITSFLFVLISFCTPYWLVGDVNRVNQNFERLGLWQVCFKKFQDFRHQYDFQFTGCWWIFEEEYYIIQDFLLPGFFIATQFFLTLCMTLLLIAAFLTWLYCFCSRHHDKYMLLLLSVGTDLVIAGACGLVGVCIFGAFGDSRDWMPNWKTNGLGWSFAFACIGSLGLLPAGALFLVEARRCRYRNLRESQVASQYSMEMRKPSHTDI</sequence>
<reference evidence="6 7" key="1">
    <citation type="journal article" date="2018" name="Elife">
        <title>Firefly genomes illuminate parallel origins of bioluminescence in beetles.</title>
        <authorList>
            <person name="Fallon T.R."/>
            <person name="Lower S.E."/>
            <person name="Chang C.H."/>
            <person name="Bessho-Uehara M."/>
            <person name="Martin G.J."/>
            <person name="Bewick A.J."/>
            <person name="Behringer M."/>
            <person name="Debat H.J."/>
            <person name="Wong I."/>
            <person name="Day J.C."/>
            <person name="Suvorov A."/>
            <person name="Silva C.J."/>
            <person name="Stanger-Hall K.F."/>
            <person name="Hall D.W."/>
            <person name="Schmitz R.J."/>
            <person name="Nelson D.R."/>
            <person name="Lewis S.M."/>
            <person name="Shigenobu S."/>
            <person name="Bybee S.M."/>
            <person name="Larracuente A.M."/>
            <person name="Oba Y."/>
            <person name="Weng J.K."/>
        </authorList>
    </citation>
    <scope>NUCLEOTIDE SEQUENCE [LARGE SCALE GENOMIC DNA]</scope>
    <source>
        <strain evidence="6">1611_PpyrPB1</strain>
        <tissue evidence="6">Whole body</tissue>
    </source>
</reference>
<accession>A0A5N4AJI1</accession>
<dbReference type="GO" id="GO:0016020">
    <property type="term" value="C:membrane"/>
    <property type="evidence" value="ECO:0007669"/>
    <property type="project" value="UniProtKB-SubCell"/>
</dbReference>
<dbReference type="GO" id="GO:0035151">
    <property type="term" value="P:regulation of tube size, open tracheal system"/>
    <property type="evidence" value="ECO:0007669"/>
    <property type="project" value="TreeGrafter"/>
</dbReference>
<evidence type="ECO:0000313" key="6">
    <source>
        <dbReference type="EMBL" id="KAB0797500.1"/>
    </source>
</evidence>
<feature type="transmembrane region" description="Helical" evidence="5">
    <location>
        <begin position="171"/>
        <end position="190"/>
    </location>
</feature>
<dbReference type="PANTHER" id="PTHR21284">
    <property type="entry name" value="EG:80H7.2 PROTEIN"/>
    <property type="match status" value="1"/>
</dbReference>
<evidence type="ECO:0000256" key="3">
    <source>
        <dbReference type="ARBA" id="ARBA00022989"/>
    </source>
</evidence>
<dbReference type="EMBL" id="VVIM01000006">
    <property type="protein sequence ID" value="KAB0797500.1"/>
    <property type="molecule type" value="Genomic_DNA"/>
</dbReference>
<dbReference type="AlphaFoldDB" id="A0A5N4AJI1"/>
<dbReference type="InterPro" id="IPR004031">
    <property type="entry name" value="PMP22/EMP/MP20/Claudin"/>
</dbReference>
<evidence type="ECO:0000256" key="1">
    <source>
        <dbReference type="ARBA" id="ARBA00004141"/>
    </source>
</evidence>
<dbReference type="Gene3D" id="1.20.140.150">
    <property type="match status" value="1"/>
</dbReference>
<protein>
    <submittedName>
        <fullName evidence="6">Uncharacterized protein</fullName>
    </submittedName>
</protein>
<keyword evidence="2 5" id="KW-0812">Transmembrane</keyword>
<keyword evidence="3 5" id="KW-1133">Transmembrane helix</keyword>
<dbReference type="GO" id="GO:0005918">
    <property type="term" value="C:septate junction"/>
    <property type="evidence" value="ECO:0007669"/>
    <property type="project" value="TreeGrafter"/>
</dbReference>
<dbReference type="InParanoid" id="A0A5N4AJI1"/>
<keyword evidence="7" id="KW-1185">Reference proteome</keyword>
<dbReference type="PANTHER" id="PTHR21284:SF11">
    <property type="entry name" value="KUNE-KUNE"/>
    <property type="match status" value="1"/>
</dbReference>
<feature type="transmembrane region" description="Helical" evidence="5">
    <location>
        <begin position="89"/>
        <end position="114"/>
    </location>
</feature>
<feature type="transmembrane region" description="Helical" evidence="5">
    <location>
        <begin position="7"/>
        <end position="32"/>
    </location>
</feature>
<evidence type="ECO:0000256" key="4">
    <source>
        <dbReference type="ARBA" id="ARBA00023136"/>
    </source>
</evidence>
<name>A0A5N4AJI1_PHOPY</name>
<gene>
    <name evidence="6" type="ORF">PPYR_08493</name>
</gene>
<dbReference type="OrthoDB" id="10062378at2759"/>
<organism evidence="6 7">
    <name type="scientific">Photinus pyralis</name>
    <name type="common">Common eastern firefly</name>
    <name type="synonym">Lampyris pyralis</name>
    <dbReference type="NCBI Taxonomy" id="7054"/>
    <lineage>
        <taxon>Eukaryota</taxon>
        <taxon>Metazoa</taxon>
        <taxon>Ecdysozoa</taxon>
        <taxon>Arthropoda</taxon>
        <taxon>Hexapoda</taxon>
        <taxon>Insecta</taxon>
        <taxon>Pterygota</taxon>
        <taxon>Neoptera</taxon>
        <taxon>Endopterygota</taxon>
        <taxon>Coleoptera</taxon>
        <taxon>Polyphaga</taxon>
        <taxon>Elateriformia</taxon>
        <taxon>Elateroidea</taxon>
        <taxon>Lampyridae</taxon>
        <taxon>Lampyrinae</taxon>
        <taxon>Photinus</taxon>
    </lineage>
</organism>
<keyword evidence="4 5" id="KW-0472">Membrane</keyword>
<dbReference type="GO" id="GO:0019991">
    <property type="term" value="P:septate junction assembly"/>
    <property type="evidence" value="ECO:0007669"/>
    <property type="project" value="TreeGrafter"/>
</dbReference>
<dbReference type="Proteomes" id="UP000327044">
    <property type="component" value="Unassembled WGS sequence"/>
</dbReference>
<evidence type="ECO:0000313" key="7">
    <source>
        <dbReference type="Proteomes" id="UP000327044"/>
    </source>
</evidence>